<feature type="region of interest" description="Disordered" evidence="1">
    <location>
        <begin position="77"/>
        <end position="111"/>
    </location>
</feature>
<name>A0A8H5EW32_9AGAR</name>
<dbReference type="AlphaFoldDB" id="A0A8H5EW32"/>
<comment type="caution">
    <text evidence="2">The sequence shown here is derived from an EMBL/GenBank/DDBJ whole genome shotgun (WGS) entry which is preliminary data.</text>
</comment>
<organism evidence="2 3">
    <name type="scientific">Ephemerocybe angulata</name>
    <dbReference type="NCBI Taxonomy" id="980116"/>
    <lineage>
        <taxon>Eukaryota</taxon>
        <taxon>Fungi</taxon>
        <taxon>Dikarya</taxon>
        <taxon>Basidiomycota</taxon>
        <taxon>Agaricomycotina</taxon>
        <taxon>Agaricomycetes</taxon>
        <taxon>Agaricomycetidae</taxon>
        <taxon>Agaricales</taxon>
        <taxon>Agaricineae</taxon>
        <taxon>Psathyrellaceae</taxon>
        <taxon>Ephemerocybe</taxon>
    </lineage>
</organism>
<dbReference type="GO" id="GO:0022904">
    <property type="term" value="P:respiratory electron transport chain"/>
    <property type="evidence" value="ECO:0007669"/>
    <property type="project" value="InterPro"/>
</dbReference>
<evidence type="ECO:0000313" key="2">
    <source>
        <dbReference type="EMBL" id="KAF5314128.1"/>
    </source>
</evidence>
<dbReference type="OrthoDB" id="286811at2759"/>
<proteinExistence type="predicted"/>
<dbReference type="Proteomes" id="UP000541558">
    <property type="component" value="Unassembled WGS sequence"/>
</dbReference>
<protein>
    <submittedName>
        <fullName evidence="2">Uncharacterized protein</fullName>
    </submittedName>
</protein>
<sequence length="146" mass="16478">MSYVDCFRSSPRSPKPVYRQGVEALTRHRLNIVESANGDLTAAAEKLGEGQIEEALDVANDELIPATNIVEGKLGSHWRRSQHPDSVSTLVKRQRPRHHHREDRVAHRRDSEHNVLDARDDSLFLGNCILRENVKAEVTPTSDGRI</sequence>
<dbReference type="Pfam" id="PF04716">
    <property type="entry name" value="ETC_C1_NDUFA5"/>
    <property type="match status" value="1"/>
</dbReference>
<gene>
    <name evidence="2" type="ORF">D9611_006946</name>
</gene>
<feature type="compositionally biased region" description="Basic and acidic residues" evidence="1">
    <location>
        <begin position="102"/>
        <end position="111"/>
    </location>
</feature>
<keyword evidence="3" id="KW-1185">Reference proteome</keyword>
<evidence type="ECO:0000313" key="3">
    <source>
        <dbReference type="Proteomes" id="UP000541558"/>
    </source>
</evidence>
<evidence type="ECO:0000256" key="1">
    <source>
        <dbReference type="SAM" id="MobiDB-lite"/>
    </source>
</evidence>
<dbReference type="InterPro" id="IPR006806">
    <property type="entry name" value="NDUFA5"/>
</dbReference>
<feature type="compositionally biased region" description="Basic residues" evidence="1">
    <location>
        <begin position="92"/>
        <end position="101"/>
    </location>
</feature>
<reference evidence="2 3" key="1">
    <citation type="journal article" date="2020" name="ISME J.">
        <title>Uncovering the hidden diversity of litter-decomposition mechanisms in mushroom-forming fungi.</title>
        <authorList>
            <person name="Floudas D."/>
            <person name="Bentzer J."/>
            <person name="Ahren D."/>
            <person name="Johansson T."/>
            <person name="Persson P."/>
            <person name="Tunlid A."/>
        </authorList>
    </citation>
    <scope>NUCLEOTIDE SEQUENCE [LARGE SCALE GENOMIC DNA]</scope>
    <source>
        <strain evidence="2 3">CBS 175.51</strain>
    </source>
</reference>
<dbReference type="EMBL" id="JAACJK010000222">
    <property type="protein sequence ID" value="KAF5314128.1"/>
    <property type="molecule type" value="Genomic_DNA"/>
</dbReference>
<accession>A0A8H5EW32</accession>